<dbReference type="AlphaFoldDB" id="A0A915J9W2"/>
<protein>
    <submittedName>
        <fullName evidence="2">Uncharacterized protein</fullName>
    </submittedName>
</protein>
<evidence type="ECO:0000313" key="1">
    <source>
        <dbReference type="Proteomes" id="UP000887565"/>
    </source>
</evidence>
<keyword evidence="1" id="KW-1185">Reference proteome</keyword>
<name>A0A915J9W2_ROMCU</name>
<accession>A0A915J9W2</accession>
<reference evidence="2" key="1">
    <citation type="submission" date="2022-11" db="UniProtKB">
        <authorList>
            <consortium name="WormBaseParasite"/>
        </authorList>
    </citation>
    <scope>IDENTIFICATION</scope>
</reference>
<evidence type="ECO:0000313" key="2">
    <source>
        <dbReference type="WBParaSite" id="nRc.2.0.1.t22555-RA"/>
    </source>
</evidence>
<sequence length="156" mass="17690">MQNLQQGHLCFMQPDGQDRDIIGRNVDADDDTVTYLLAKQETLNTHFSSSKNLVLLHHLLNPLELLMVQLQKKNLHPSDAMFTNMEESTSAGESWKETLKKCVNGSVLFSKHSQLSAAVLCFSAQDVTVEQQEQNRRQMLDANAKYKTQMLNQPLT</sequence>
<organism evidence="1 2">
    <name type="scientific">Romanomermis culicivorax</name>
    <name type="common">Nematode worm</name>
    <dbReference type="NCBI Taxonomy" id="13658"/>
    <lineage>
        <taxon>Eukaryota</taxon>
        <taxon>Metazoa</taxon>
        <taxon>Ecdysozoa</taxon>
        <taxon>Nematoda</taxon>
        <taxon>Enoplea</taxon>
        <taxon>Dorylaimia</taxon>
        <taxon>Mermithida</taxon>
        <taxon>Mermithoidea</taxon>
        <taxon>Mermithidae</taxon>
        <taxon>Romanomermis</taxon>
    </lineage>
</organism>
<dbReference type="WBParaSite" id="nRc.2.0.1.t22555-RA">
    <property type="protein sequence ID" value="nRc.2.0.1.t22555-RA"/>
    <property type="gene ID" value="nRc.2.0.1.g22555"/>
</dbReference>
<dbReference type="Proteomes" id="UP000887565">
    <property type="component" value="Unplaced"/>
</dbReference>
<proteinExistence type="predicted"/>